<comment type="caution">
    <text evidence="5">The sequence shown here is derived from an EMBL/GenBank/DDBJ whole genome shotgun (WGS) entry which is preliminary data.</text>
</comment>
<feature type="compositionally biased region" description="Basic and acidic residues" evidence="4">
    <location>
        <begin position="1022"/>
        <end position="1043"/>
    </location>
</feature>
<feature type="region of interest" description="Disordered" evidence="4">
    <location>
        <begin position="141"/>
        <end position="160"/>
    </location>
</feature>
<evidence type="ECO:0000313" key="5">
    <source>
        <dbReference type="EMBL" id="KAK6752558.1"/>
    </source>
</evidence>
<evidence type="ECO:0000256" key="4">
    <source>
        <dbReference type="SAM" id="MobiDB-lite"/>
    </source>
</evidence>
<feature type="compositionally biased region" description="Acidic residues" evidence="4">
    <location>
        <begin position="166"/>
        <end position="192"/>
    </location>
</feature>
<keyword evidence="6" id="KW-1185">Reference proteome</keyword>
<dbReference type="Proteomes" id="UP001303046">
    <property type="component" value="Unassembled WGS sequence"/>
</dbReference>
<organism evidence="5 6">
    <name type="scientific">Necator americanus</name>
    <name type="common">Human hookworm</name>
    <dbReference type="NCBI Taxonomy" id="51031"/>
    <lineage>
        <taxon>Eukaryota</taxon>
        <taxon>Metazoa</taxon>
        <taxon>Ecdysozoa</taxon>
        <taxon>Nematoda</taxon>
        <taxon>Chromadorea</taxon>
        <taxon>Rhabditida</taxon>
        <taxon>Rhabditina</taxon>
        <taxon>Rhabditomorpha</taxon>
        <taxon>Strongyloidea</taxon>
        <taxon>Ancylostomatidae</taxon>
        <taxon>Bunostominae</taxon>
        <taxon>Necator</taxon>
    </lineage>
</organism>
<protein>
    <submittedName>
        <fullName evidence="5">Uncharacterized protein</fullName>
    </submittedName>
</protein>
<gene>
    <name evidence="5" type="primary">Necator_chrIV.g17072</name>
    <name evidence="5" type="ORF">RB195_003774</name>
</gene>
<dbReference type="PANTHER" id="PTHR16088:SF3">
    <property type="entry name" value="GON-4-LIKE PROTEIN"/>
    <property type="match status" value="1"/>
</dbReference>
<feature type="region of interest" description="Disordered" evidence="4">
    <location>
        <begin position="880"/>
        <end position="914"/>
    </location>
</feature>
<feature type="region of interest" description="Disordered" evidence="4">
    <location>
        <begin position="166"/>
        <end position="222"/>
    </location>
</feature>
<accession>A0ABR1DQV8</accession>
<feature type="compositionally biased region" description="Basic residues" evidence="4">
    <location>
        <begin position="376"/>
        <end position="385"/>
    </location>
</feature>
<feature type="region of interest" description="Disordered" evidence="4">
    <location>
        <begin position="368"/>
        <end position="407"/>
    </location>
</feature>
<name>A0ABR1DQV8_NECAM</name>
<feature type="compositionally biased region" description="Basic and acidic residues" evidence="4">
    <location>
        <begin position="969"/>
        <end position="979"/>
    </location>
</feature>
<dbReference type="InterPro" id="IPR052435">
    <property type="entry name" value="YY1-Transcr_Regul"/>
</dbReference>
<evidence type="ECO:0000256" key="3">
    <source>
        <dbReference type="ARBA" id="ARBA00023242"/>
    </source>
</evidence>
<feature type="compositionally biased region" description="Low complexity" evidence="4">
    <location>
        <begin position="934"/>
        <end position="949"/>
    </location>
</feature>
<reference evidence="5 6" key="1">
    <citation type="submission" date="2023-08" db="EMBL/GenBank/DDBJ databases">
        <title>A Necator americanus chromosomal reference genome.</title>
        <authorList>
            <person name="Ilik V."/>
            <person name="Petrzelkova K.J."/>
            <person name="Pardy F."/>
            <person name="Fuh T."/>
            <person name="Niatou-Singa F.S."/>
            <person name="Gouil Q."/>
            <person name="Baker L."/>
            <person name="Ritchie M.E."/>
            <person name="Jex A.R."/>
            <person name="Gazzola D."/>
            <person name="Li H."/>
            <person name="Toshio Fujiwara R."/>
            <person name="Zhan B."/>
            <person name="Aroian R.V."/>
            <person name="Pafco B."/>
            <person name="Schwarz E.M."/>
        </authorList>
    </citation>
    <scope>NUCLEOTIDE SEQUENCE [LARGE SCALE GENOMIC DNA]</scope>
    <source>
        <strain evidence="5 6">Aroian</strain>
        <tissue evidence="5">Whole animal</tissue>
    </source>
</reference>
<keyword evidence="1" id="KW-0805">Transcription regulation</keyword>
<feature type="compositionally biased region" description="Polar residues" evidence="4">
    <location>
        <begin position="902"/>
        <end position="911"/>
    </location>
</feature>
<keyword evidence="2" id="KW-0804">Transcription</keyword>
<evidence type="ECO:0000256" key="1">
    <source>
        <dbReference type="ARBA" id="ARBA00023015"/>
    </source>
</evidence>
<feature type="region of interest" description="Disordered" evidence="4">
    <location>
        <begin position="1012"/>
        <end position="1054"/>
    </location>
</feature>
<proteinExistence type="predicted"/>
<dbReference type="EMBL" id="JAVFWL010000004">
    <property type="protein sequence ID" value="KAK6752558.1"/>
    <property type="molecule type" value="Genomic_DNA"/>
</dbReference>
<feature type="region of interest" description="Disordered" evidence="4">
    <location>
        <begin position="928"/>
        <end position="989"/>
    </location>
</feature>
<keyword evidence="3" id="KW-0539">Nucleus</keyword>
<sequence length="1627" mass="183460">MASTGGAKCTPAKKKNKRNATAVVALIEGDRTIIIYFCSDPIMSGINLCSSQFQDNDQSEVHKTVNNDQRVVEGEEDLVDLCRQLDTQLEEKAKMHNLNALNVKSILHRLIKDPHVLSALMGIKGDSDDIPALKVTRSKVKHTSSESARVELKPVQPPRTFLDVNFENEDDDEDYRPDEVQSDESDDEEDPNDTVVVDPENVEDHEELIPSGVEKSSDKADDKLMISNNINNDREASSYQLRSRVSHVEQSCTSSSLYPSYTQESFDTFIDCGGQEMLTFVENPDYLDFLQGIHASTSACGSENVATDDDDPDDEEYNVLTELEKLEELERDKDELRMDRFTEIPMREVEGLFLDLIGDDMETIRPDLISLNAQTPKKKRPKKRRSTEELSNSKRSAVHPKVLLPVDGPPPDGSYSCSLISGEPITFKPEELAQLRIQLEQHVQLLTQSVVMCYHDTRLTHVKNEYQLMINALDSFYYDSGGDSSLFNINNLGAAIESCHDIMGVTAVEEELVKWDPNPFGWSPRPEAALVLGRSRAIIYPDLLPGVQPDLFEFPHQFFTPGEDLLLAHALIQFRHIPQSTSQDPFGRLYWVQRMLLPCKTISQIRAHIRLARNHTEGQVNVRNPIYQIIMQALRGVCHLRFPFERPLARYDTLQMWPDEERPIWYNKFLKNFMTIGPTMIIPCGIASKKPASLLQGCEGISPVSPAVLFPERRSNISVCSSSIFYEVNVAFQRDEEVRGTLVYARPFSYCYESASGHFCSSTKTVGTLQKAASFGMIKAIPFTTSRNPLPAHVKLEAQTVIREQSYELDSLMKPWCREIAIQDLSCDLSLYPPPDSLSHNSAPLPPGTCEAVDHEFTVYEPSREFYPSPSLLRQESLQLPKSEFSVDNRSVEPEEEETTSGKRSVQTSTDADGLRTSGYISLYDFQTREASKSKPSSSKNISNSTETSNCRENRGLTHSGATHQKSRRNSESVFDRSYRGTRRSRVRRRSRDFECELGDFHQSKRLKRLPEISIESVQGSRRHEQRTNDSDFYKSTEKEKKSSSRRLLSGRAANENDPNVCGSACTIDYEFKANEMTGNVLIQLNSRTKQVIRLKENLKKSATTLLQLTDVSPQERSPSDCSFVSGGNTFMDIAQIFDSSPIKCWEDNNRVSDGFRLHHSSEASGDSAPRVDNNYVVPRTPTFSTPSSCSSATFYQLSVSTSQSPISDYGLPATPRDDMLTRSPILLRAPSAASRALFAKIEIKSVPKVPVANVDLASVAASTNCWRSTWNCENNCSTLYNDQARPSSASDGAGRDDSEDMPGSKSFDDLDPGGKTRMKRRTRTEKERMGLERMQNLHHRSSRMQCLARKIADDIRQRTFMHQDVWRSVEKIVLGDDNLESQFDCLKAALLPKHADVFVLLSLLADDSILPPEILTSPLRRAYYGAVQMLLAIEAYCHGTRSRSSNTRSLLKTIGTMGQALNETDFCDRLYDLLSNERPLWSYVRQWLPLPYEEDVTSADFEFIDLRKTVDKEFVQDDGAECIDDLNEVLGPLSSRKGLLQVAGGQLNFLQNASYIPVLINREKEYLEENKMPQEPIWTKDVDILILKTYNSMDGSCEDVANILAQKLPYSLKEIATRLNFLVSLF</sequence>
<dbReference type="PANTHER" id="PTHR16088">
    <property type="entry name" value="YY1 ASSOCIATED PROTEIN-RELATED"/>
    <property type="match status" value="1"/>
</dbReference>
<evidence type="ECO:0000313" key="6">
    <source>
        <dbReference type="Proteomes" id="UP001303046"/>
    </source>
</evidence>
<feature type="compositionally biased region" description="Basic residues" evidence="4">
    <location>
        <begin position="980"/>
        <end position="989"/>
    </location>
</feature>
<feature type="region of interest" description="Disordered" evidence="4">
    <location>
        <begin position="1285"/>
        <end position="1330"/>
    </location>
</feature>
<evidence type="ECO:0000256" key="2">
    <source>
        <dbReference type="ARBA" id="ARBA00023163"/>
    </source>
</evidence>